<dbReference type="EMBL" id="KZ820972">
    <property type="protein sequence ID" value="PWN46500.1"/>
    <property type="molecule type" value="Genomic_DNA"/>
</dbReference>
<feature type="non-terminal residue" evidence="1">
    <location>
        <position position="1"/>
    </location>
</feature>
<accession>A0ACD0NL77</accession>
<keyword evidence="2" id="KW-1185">Reference proteome</keyword>
<organism evidence="1 2">
    <name type="scientific">Violaceomyces palustris</name>
    <dbReference type="NCBI Taxonomy" id="1673888"/>
    <lineage>
        <taxon>Eukaryota</taxon>
        <taxon>Fungi</taxon>
        <taxon>Dikarya</taxon>
        <taxon>Basidiomycota</taxon>
        <taxon>Ustilaginomycotina</taxon>
        <taxon>Ustilaginomycetes</taxon>
        <taxon>Violaceomycetales</taxon>
        <taxon>Violaceomycetaceae</taxon>
        <taxon>Violaceomyces</taxon>
    </lineage>
</organism>
<sequence>RFTPMSGQDQTGPIPYDPQEPVASQVLSSFHQSLMNLHPAETAPSSSSEPYIDSYLLHSPLNSLEATLEAWRVLEGLVDRGLVRRIGLSNVYDPQIFKALFSAARIKPSILQNRWHFSTGHDREEGEEEEARGITYQPFWSLTGNPRLLVSPPVQDIAVRRKLTSAQVVYGFIKQGMGIPGLEAAVLCGTTDETHMREAVEVASRAEGTWEEAELEMVRKEVYGE</sequence>
<dbReference type="Proteomes" id="UP000245626">
    <property type="component" value="Unassembled WGS sequence"/>
</dbReference>
<evidence type="ECO:0000313" key="1">
    <source>
        <dbReference type="EMBL" id="PWN46500.1"/>
    </source>
</evidence>
<evidence type="ECO:0000313" key="2">
    <source>
        <dbReference type="Proteomes" id="UP000245626"/>
    </source>
</evidence>
<reference evidence="1 2" key="1">
    <citation type="journal article" date="2018" name="Mol. Biol. Evol.">
        <title>Broad Genomic Sampling Reveals a Smut Pathogenic Ancestry of the Fungal Clade Ustilaginomycotina.</title>
        <authorList>
            <person name="Kijpornyongpan T."/>
            <person name="Mondo S.J."/>
            <person name="Barry K."/>
            <person name="Sandor L."/>
            <person name="Lee J."/>
            <person name="Lipzen A."/>
            <person name="Pangilinan J."/>
            <person name="LaButti K."/>
            <person name="Hainaut M."/>
            <person name="Henrissat B."/>
            <person name="Grigoriev I.V."/>
            <person name="Spatafora J.W."/>
            <person name="Aime M.C."/>
        </authorList>
    </citation>
    <scope>NUCLEOTIDE SEQUENCE [LARGE SCALE GENOMIC DNA]</scope>
    <source>
        <strain evidence="1 2">SA 807</strain>
    </source>
</reference>
<name>A0ACD0NL77_9BASI</name>
<protein>
    <submittedName>
        <fullName evidence="1">Aldo/keto reductase</fullName>
    </submittedName>
</protein>
<gene>
    <name evidence="1" type="ORF">IE53DRAFT_322859</name>
</gene>
<proteinExistence type="predicted"/>